<feature type="transmembrane region" description="Helical" evidence="1">
    <location>
        <begin position="179"/>
        <end position="202"/>
    </location>
</feature>
<keyword evidence="1" id="KW-1133">Transmembrane helix</keyword>
<accession>A0ABV3V0U7</accession>
<feature type="transmembrane region" description="Helical" evidence="1">
    <location>
        <begin position="208"/>
        <end position="226"/>
    </location>
</feature>
<evidence type="ECO:0008006" key="4">
    <source>
        <dbReference type="Google" id="ProtNLM"/>
    </source>
</evidence>
<keyword evidence="1" id="KW-0812">Transmembrane</keyword>
<feature type="transmembrane region" description="Helical" evidence="1">
    <location>
        <begin position="21"/>
        <end position="42"/>
    </location>
</feature>
<gene>
    <name evidence="2" type="ORF">VVR66_06390</name>
</gene>
<evidence type="ECO:0000256" key="1">
    <source>
        <dbReference type="SAM" id="Phobius"/>
    </source>
</evidence>
<evidence type="ECO:0000313" key="2">
    <source>
        <dbReference type="EMBL" id="MEX3594337.1"/>
    </source>
</evidence>
<dbReference type="RefSeq" id="WP_095796910.1">
    <property type="nucleotide sequence ID" value="NZ_CAUREL010000021.1"/>
</dbReference>
<feature type="transmembrane region" description="Helical" evidence="1">
    <location>
        <begin position="99"/>
        <end position="122"/>
    </location>
</feature>
<proteinExistence type="predicted"/>
<evidence type="ECO:0000313" key="3">
    <source>
        <dbReference type="Proteomes" id="UP001558481"/>
    </source>
</evidence>
<organism evidence="2 3">
    <name type="scientific">Kocuria carniphila</name>
    <dbReference type="NCBI Taxonomy" id="262208"/>
    <lineage>
        <taxon>Bacteria</taxon>
        <taxon>Bacillati</taxon>
        <taxon>Actinomycetota</taxon>
        <taxon>Actinomycetes</taxon>
        <taxon>Micrococcales</taxon>
        <taxon>Micrococcaceae</taxon>
        <taxon>Kocuria</taxon>
    </lineage>
</organism>
<sequence>MRSVELADVWDARPADRGFMTALATMSFIGLGLELVVDGSVLTVTGDIPTYYPLALQILFWVGLGLAWLALARLLVAWSRRRGVDPMPSEFGTPLSHRTWSRTFVCFVAAVLAAIVLPVFVTDSWSMAPVRNYFELYEMYGPVAWLPMVAWLVYHVGRACLIASFLAYSHRALRLRFSFPAAGFIPWGGVVVGVSLGVVMFLAAGGAVAIATLVSTLLLGIIHVLTGESLRTTAVFTALVFLFL</sequence>
<keyword evidence="1" id="KW-0472">Membrane</keyword>
<dbReference type="EMBL" id="JAYWLU010000005">
    <property type="protein sequence ID" value="MEX3594337.1"/>
    <property type="molecule type" value="Genomic_DNA"/>
</dbReference>
<comment type="caution">
    <text evidence="2">The sequence shown here is derived from an EMBL/GenBank/DDBJ whole genome shotgun (WGS) entry which is preliminary data.</text>
</comment>
<dbReference type="Proteomes" id="UP001558481">
    <property type="component" value="Unassembled WGS sequence"/>
</dbReference>
<name>A0ABV3V0U7_9MICC</name>
<feature type="transmembrane region" description="Helical" evidence="1">
    <location>
        <begin position="142"/>
        <end position="167"/>
    </location>
</feature>
<reference evidence="2 3" key="1">
    <citation type="journal article" date="2024" name="Fungal Genet. Biol.">
        <title>The porcine skin microbiome exhibits broad fungal antagonism.</title>
        <authorList>
            <person name="De La Cruz K.F."/>
            <person name="Townsend E.C."/>
            <person name="Alex Cheong J.Z."/>
            <person name="Salamzade R."/>
            <person name="Liu A."/>
            <person name="Sandstrom S."/>
            <person name="Davila E."/>
            <person name="Huang L."/>
            <person name="Xu K.H."/>
            <person name="Wu S.Y."/>
            <person name="Meudt J.J."/>
            <person name="Shanmuganayagam D."/>
            <person name="Gibson A.L.F."/>
            <person name="Kalan L.R."/>
        </authorList>
    </citation>
    <scope>NUCLEOTIDE SEQUENCE [LARGE SCALE GENOMIC DNA]</scope>
    <source>
        <strain evidence="2 3">LK2625</strain>
    </source>
</reference>
<feature type="transmembrane region" description="Helical" evidence="1">
    <location>
        <begin position="54"/>
        <end position="78"/>
    </location>
</feature>
<keyword evidence="3" id="KW-1185">Reference proteome</keyword>
<protein>
    <recommendedName>
        <fullName evidence="4">CPBP family intramembrane metalloprotease</fullName>
    </recommendedName>
</protein>